<comment type="caution">
    <text evidence="3">The sequence shown here is derived from an EMBL/GenBank/DDBJ whole genome shotgun (WGS) entry which is preliminary data.</text>
</comment>
<dbReference type="AlphaFoldDB" id="A0A9P7ZAJ2"/>
<dbReference type="Gene3D" id="3.40.1400.10">
    <property type="entry name" value="Sugar-phosphate isomerase, RpiB/LacA/LacB"/>
    <property type="match status" value="1"/>
</dbReference>
<gene>
    <name evidence="3" type="ORF">BJ878DRAFT_532243</name>
</gene>
<keyword evidence="4" id="KW-1185">Reference proteome</keyword>
<evidence type="ECO:0000256" key="2">
    <source>
        <dbReference type="ARBA" id="ARBA00023235"/>
    </source>
</evidence>
<dbReference type="InterPro" id="IPR036569">
    <property type="entry name" value="RpiB_LacA_LacB_sf"/>
</dbReference>
<sequence length="151" mass="16410">MFNKRRTFLPLLRAHHLLGGDNAGFEYITRIIKDLEVDPRVASVVDVGPKTADDMAAYPHYAVDAAKTVAIGEADRVLLICGTGMGVAIAADKVTGRAILSLDAQVLCLGVMVVGIELARRLMKEWLGYTFDPKSAFADKVGETNDYDLKN</sequence>
<proteinExistence type="inferred from homology"/>
<accession>A0A9P7ZAJ2</accession>
<evidence type="ECO:0000313" key="4">
    <source>
        <dbReference type="Proteomes" id="UP000887226"/>
    </source>
</evidence>
<organism evidence="3 4">
    <name type="scientific">Calycina marina</name>
    <dbReference type="NCBI Taxonomy" id="1763456"/>
    <lineage>
        <taxon>Eukaryota</taxon>
        <taxon>Fungi</taxon>
        <taxon>Dikarya</taxon>
        <taxon>Ascomycota</taxon>
        <taxon>Pezizomycotina</taxon>
        <taxon>Leotiomycetes</taxon>
        <taxon>Helotiales</taxon>
        <taxon>Pezizellaceae</taxon>
        <taxon>Calycina</taxon>
    </lineage>
</organism>
<keyword evidence="2 3" id="KW-0413">Isomerase</keyword>
<reference evidence="3" key="1">
    <citation type="journal article" date="2021" name="IMA Fungus">
        <title>Genomic characterization of three marine fungi, including Emericellopsis atlantica sp. nov. with signatures of a generalist lifestyle and marine biomass degradation.</title>
        <authorList>
            <person name="Hagestad O.C."/>
            <person name="Hou L."/>
            <person name="Andersen J.H."/>
            <person name="Hansen E.H."/>
            <person name="Altermark B."/>
            <person name="Li C."/>
            <person name="Kuhnert E."/>
            <person name="Cox R.J."/>
            <person name="Crous P.W."/>
            <person name="Spatafora J.W."/>
            <person name="Lail K."/>
            <person name="Amirebrahimi M."/>
            <person name="Lipzen A."/>
            <person name="Pangilinan J."/>
            <person name="Andreopoulos W."/>
            <person name="Hayes R.D."/>
            <person name="Ng V."/>
            <person name="Grigoriev I.V."/>
            <person name="Jackson S.A."/>
            <person name="Sutton T.D.S."/>
            <person name="Dobson A.D.W."/>
            <person name="Rama T."/>
        </authorList>
    </citation>
    <scope>NUCLEOTIDE SEQUENCE</scope>
    <source>
        <strain evidence="3">TRa3180A</strain>
    </source>
</reference>
<dbReference type="PANTHER" id="PTHR43732:SF1">
    <property type="entry name" value="RIBOSE 5-PHOSPHATE ISOMERASE"/>
    <property type="match status" value="1"/>
</dbReference>
<dbReference type="OrthoDB" id="2106730at2759"/>
<dbReference type="GO" id="GO:0005975">
    <property type="term" value="P:carbohydrate metabolic process"/>
    <property type="evidence" value="ECO:0007669"/>
    <property type="project" value="InterPro"/>
</dbReference>
<dbReference type="GO" id="GO:0016853">
    <property type="term" value="F:isomerase activity"/>
    <property type="evidence" value="ECO:0007669"/>
    <property type="project" value="UniProtKB-KW"/>
</dbReference>
<dbReference type="PANTHER" id="PTHR43732">
    <property type="entry name" value="RIBOSE 5-PHOSPHATE ISOMERASE-RELATED"/>
    <property type="match status" value="1"/>
</dbReference>
<dbReference type="InterPro" id="IPR003500">
    <property type="entry name" value="RpiB_LacA_LacB"/>
</dbReference>
<dbReference type="SUPFAM" id="SSF89623">
    <property type="entry name" value="Ribose/Galactose isomerase RpiB/AlsB"/>
    <property type="match status" value="1"/>
</dbReference>
<evidence type="ECO:0000313" key="3">
    <source>
        <dbReference type="EMBL" id="KAG9247970.1"/>
    </source>
</evidence>
<name>A0A9P7ZAJ2_9HELO</name>
<evidence type="ECO:0000256" key="1">
    <source>
        <dbReference type="ARBA" id="ARBA00008754"/>
    </source>
</evidence>
<dbReference type="Pfam" id="PF02502">
    <property type="entry name" value="LacAB_rpiB"/>
    <property type="match status" value="1"/>
</dbReference>
<dbReference type="Proteomes" id="UP000887226">
    <property type="component" value="Unassembled WGS sequence"/>
</dbReference>
<dbReference type="EMBL" id="MU253759">
    <property type="protein sequence ID" value="KAG9247970.1"/>
    <property type="molecule type" value="Genomic_DNA"/>
</dbReference>
<dbReference type="InterPro" id="IPR051812">
    <property type="entry name" value="SPI_LacAB/RpiB"/>
</dbReference>
<comment type="similarity">
    <text evidence="1">Belongs to the LacAB/RpiB family.</text>
</comment>
<protein>
    <submittedName>
        <fullName evidence="3">Ribose 5-phosphate isomerase</fullName>
    </submittedName>
</protein>